<reference evidence="1" key="1">
    <citation type="submission" date="2022-09" db="EMBL/GenBank/DDBJ databases">
        <title>Actin cytoskeleton and complex cell architecture in an #Asgard archaeon.</title>
        <authorList>
            <person name="Ponce Toledo R.I."/>
            <person name="Schleper C."/>
            <person name="Rodrigues Oliveira T."/>
            <person name="Wollweber F."/>
            <person name="Xu J."/>
            <person name="Rittmann S."/>
            <person name="Klingl A."/>
            <person name="Pilhofer M."/>
        </authorList>
    </citation>
    <scope>NUCLEOTIDE SEQUENCE</scope>
    <source>
        <strain evidence="1">B-35</strain>
    </source>
</reference>
<gene>
    <name evidence="1" type="ORF">NEF87_002491</name>
</gene>
<dbReference type="EMBL" id="CP104013">
    <property type="protein sequence ID" value="UYP46206.1"/>
    <property type="molecule type" value="Genomic_DNA"/>
</dbReference>
<proteinExistence type="predicted"/>
<sequence>MDKSTCSSSMTNLSENSKFHKILKKYIIGIFIAREGGDILYSKSFTDDFDIKIPLMSNFIAALNVFGEENVGKIQRILIEGLNIEMNIVAKHGLILTMMFRPNIIKDHISTFYETGLDLFYTKFHDQILHNRSNKSIYESIEPDLNTLLYKYLVHIKAI</sequence>
<dbReference type="Proteomes" id="UP001208689">
    <property type="component" value="Chromosome"/>
</dbReference>
<organism evidence="1 2">
    <name type="scientific">Candidatus Lokiarchaeum ossiferum</name>
    <dbReference type="NCBI Taxonomy" id="2951803"/>
    <lineage>
        <taxon>Archaea</taxon>
        <taxon>Promethearchaeati</taxon>
        <taxon>Promethearchaeota</taxon>
        <taxon>Promethearchaeia</taxon>
        <taxon>Promethearchaeales</taxon>
        <taxon>Promethearchaeaceae</taxon>
        <taxon>Candidatus Lokiarchaeum</taxon>
    </lineage>
</organism>
<keyword evidence="2" id="KW-1185">Reference proteome</keyword>
<protein>
    <submittedName>
        <fullName evidence="1">Uncharacterized protein</fullName>
    </submittedName>
</protein>
<evidence type="ECO:0000313" key="2">
    <source>
        <dbReference type="Proteomes" id="UP001208689"/>
    </source>
</evidence>
<accession>A0ABY6HS09</accession>
<name>A0ABY6HS09_9ARCH</name>
<evidence type="ECO:0000313" key="1">
    <source>
        <dbReference type="EMBL" id="UYP46206.1"/>
    </source>
</evidence>